<evidence type="ECO:0000313" key="9">
    <source>
        <dbReference type="Proteomes" id="UP000306324"/>
    </source>
</evidence>
<dbReference type="InterPro" id="IPR011583">
    <property type="entry name" value="Chitinase_II/V-like_cat"/>
</dbReference>
<dbReference type="SUPFAM" id="SSF51445">
    <property type="entry name" value="(Trans)glycosidases"/>
    <property type="match status" value="1"/>
</dbReference>
<dbReference type="InterPro" id="IPR029070">
    <property type="entry name" value="Chitinase_insertion_sf"/>
</dbReference>
<dbReference type="InterPro" id="IPR011330">
    <property type="entry name" value="Glyco_hydro/deAcase_b/a-brl"/>
</dbReference>
<dbReference type="SMART" id="SM00636">
    <property type="entry name" value="Glyco_18"/>
    <property type="match status" value="1"/>
</dbReference>
<comment type="similarity">
    <text evidence="1">Belongs to the glycosyltransferase 2 family.</text>
</comment>
<evidence type="ECO:0000313" key="8">
    <source>
        <dbReference type="EMBL" id="TMQ78928.1"/>
    </source>
</evidence>
<accession>A0A5S4EU63</accession>
<dbReference type="AlphaFoldDB" id="A0A5S4EU63"/>
<dbReference type="Pfam" id="PF00704">
    <property type="entry name" value="Glyco_hydro_18"/>
    <property type="match status" value="1"/>
</dbReference>
<dbReference type="InterPro" id="IPR029044">
    <property type="entry name" value="Nucleotide-diphossugar_trans"/>
</dbReference>
<evidence type="ECO:0000259" key="6">
    <source>
        <dbReference type="PROSITE" id="PS51677"/>
    </source>
</evidence>
<dbReference type="GO" id="GO:0016810">
    <property type="term" value="F:hydrolase activity, acting on carbon-nitrogen (but not peptide) bonds"/>
    <property type="evidence" value="ECO:0007669"/>
    <property type="project" value="InterPro"/>
</dbReference>
<dbReference type="Gene3D" id="3.10.50.10">
    <property type="match status" value="1"/>
</dbReference>
<dbReference type="GO" id="GO:0016757">
    <property type="term" value="F:glycosyltransferase activity"/>
    <property type="evidence" value="ECO:0007669"/>
    <property type="project" value="UniProtKB-KW"/>
</dbReference>
<evidence type="ECO:0000256" key="5">
    <source>
        <dbReference type="SAM" id="Phobius"/>
    </source>
</evidence>
<evidence type="ECO:0000256" key="4">
    <source>
        <dbReference type="SAM" id="MobiDB-lite"/>
    </source>
</evidence>
<keyword evidence="5" id="KW-1133">Transmembrane helix</keyword>
<feature type="transmembrane region" description="Helical" evidence="5">
    <location>
        <begin position="754"/>
        <end position="776"/>
    </location>
</feature>
<proteinExistence type="inferred from homology"/>
<dbReference type="PANTHER" id="PTHR43630:SF1">
    <property type="entry name" value="POLY-BETA-1,6-N-ACETYL-D-GLUCOSAMINE SYNTHASE"/>
    <property type="match status" value="1"/>
</dbReference>
<evidence type="ECO:0000259" key="7">
    <source>
        <dbReference type="PROSITE" id="PS51910"/>
    </source>
</evidence>
<evidence type="ECO:0000256" key="3">
    <source>
        <dbReference type="ARBA" id="ARBA00022679"/>
    </source>
</evidence>
<dbReference type="PANTHER" id="PTHR43630">
    <property type="entry name" value="POLY-BETA-1,6-N-ACETYL-D-GLUCOSAMINE SYNTHASE"/>
    <property type="match status" value="1"/>
</dbReference>
<dbReference type="SUPFAM" id="SSF88713">
    <property type="entry name" value="Glycoside hydrolase/deacetylase"/>
    <property type="match status" value="1"/>
</dbReference>
<dbReference type="Pfam" id="PF01522">
    <property type="entry name" value="Polysacc_deac_1"/>
    <property type="match status" value="1"/>
</dbReference>
<feature type="transmembrane region" description="Helical" evidence="5">
    <location>
        <begin position="1088"/>
        <end position="1107"/>
    </location>
</feature>
<evidence type="ECO:0000256" key="1">
    <source>
        <dbReference type="ARBA" id="ARBA00006739"/>
    </source>
</evidence>
<feature type="transmembrane region" description="Helical" evidence="5">
    <location>
        <begin position="47"/>
        <end position="67"/>
    </location>
</feature>
<keyword evidence="3 8" id="KW-0808">Transferase</keyword>
<protein>
    <submittedName>
        <fullName evidence="8">Glycosyltransferase</fullName>
    </submittedName>
</protein>
<keyword evidence="5" id="KW-0812">Transmembrane</keyword>
<keyword evidence="9" id="KW-1185">Reference proteome</keyword>
<feature type="domain" description="NodB homology" evidence="6">
    <location>
        <begin position="521"/>
        <end position="710"/>
    </location>
</feature>
<feature type="transmembrane region" description="Helical" evidence="5">
    <location>
        <begin position="1032"/>
        <end position="1053"/>
    </location>
</feature>
<evidence type="ECO:0000256" key="2">
    <source>
        <dbReference type="ARBA" id="ARBA00022676"/>
    </source>
</evidence>
<organism evidence="8 9">
    <name type="scientific">Candidatus Accumulibacter phosphatis</name>
    <dbReference type="NCBI Taxonomy" id="327160"/>
    <lineage>
        <taxon>Bacteria</taxon>
        <taxon>Pseudomonadati</taxon>
        <taxon>Pseudomonadota</taxon>
        <taxon>Betaproteobacteria</taxon>
        <taxon>Candidatus Accumulibacter</taxon>
    </lineage>
</organism>
<dbReference type="GO" id="GO:0008061">
    <property type="term" value="F:chitin binding"/>
    <property type="evidence" value="ECO:0007669"/>
    <property type="project" value="InterPro"/>
</dbReference>
<dbReference type="Gene3D" id="3.20.20.80">
    <property type="entry name" value="Glycosidases"/>
    <property type="match status" value="1"/>
</dbReference>
<dbReference type="Pfam" id="PF13641">
    <property type="entry name" value="Glyco_tranf_2_3"/>
    <property type="match status" value="1"/>
</dbReference>
<dbReference type="GO" id="GO:0005975">
    <property type="term" value="P:carbohydrate metabolic process"/>
    <property type="evidence" value="ECO:0007669"/>
    <property type="project" value="InterPro"/>
</dbReference>
<dbReference type="PROSITE" id="PS51677">
    <property type="entry name" value="NODB"/>
    <property type="match status" value="1"/>
</dbReference>
<name>A0A5S4EU63_9PROT</name>
<dbReference type="InterPro" id="IPR001223">
    <property type="entry name" value="Glyco_hydro18_cat"/>
</dbReference>
<reference evidence="8 9" key="1">
    <citation type="submission" date="2019-04" db="EMBL/GenBank/DDBJ databases">
        <title>A novel phosphate-accumulating bacterium identified in bioreactor for phosphate removal from wastewater.</title>
        <authorList>
            <person name="Kotlyarov R.Y."/>
            <person name="Beletsky A.V."/>
            <person name="Kallistova A.Y."/>
            <person name="Dorofeev A.G."/>
            <person name="Nikolaev Y.Y."/>
            <person name="Pimenov N.V."/>
            <person name="Ravin N.V."/>
            <person name="Mardanov A.V."/>
        </authorList>
    </citation>
    <scope>NUCLEOTIDE SEQUENCE [LARGE SCALE GENOMIC DNA]</scope>
    <source>
        <strain evidence="8 9">Bin19</strain>
    </source>
</reference>
<dbReference type="EMBL" id="SWAD01000001">
    <property type="protein sequence ID" value="TMQ78928.1"/>
    <property type="molecule type" value="Genomic_DNA"/>
</dbReference>
<keyword evidence="5" id="KW-0472">Membrane</keyword>
<dbReference type="PROSITE" id="PS51910">
    <property type="entry name" value="GH18_2"/>
    <property type="match status" value="1"/>
</dbReference>
<dbReference type="CDD" id="cd10962">
    <property type="entry name" value="CE4_GT2-like"/>
    <property type="match status" value="1"/>
</dbReference>
<dbReference type="Proteomes" id="UP000306324">
    <property type="component" value="Unassembled WGS sequence"/>
</dbReference>
<dbReference type="Gene3D" id="3.20.20.370">
    <property type="entry name" value="Glycoside hydrolase/deacetylase"/>
    <property type="match status" value="1"/>
</dbReference>
<keyword evidence="2" id="KW-0328">Glycosyltransferase</keyword>
<dbReference type="InterPro" id="IPR017853">
    <property type="entry name" value="GH"/>
</dbReference>
<dbReference type="CDD" id="cd06423">
    <property type="entry name" value="CESA_like"/>
    <property type="match status" value="1"/>
</dbReference>
<dbReference type="SUPFAM" id="SSF53448">
    <property type="entry name" value="Nucleotide-diphospho-sugar transferases"/>
    <property type="match status" value="1"/>
</dbReference>
<feature type="domain" description="GH18" evidence="7">
    <location>
        <begin position="141"/>
        <end position="448"/>
    </location>
</feature>
<dbReference type="Gene3D" id="3.90.550.10">
    <property type="entry name" value="Spore Coat Polysaccharide Biosynthesis Protein SpsA, Chain A"/>
    <property type="match status" value="1"/>
</dbReference>
<feature type="region of interest" description="Disordered" evidence="4">
    <location>
        <begin position="1"/>
        <end position="30"/>
    </location>
</feature>
<dbReference type="InterPro" id="IPR002509">
    <property type="entry name" value="NODB_dom"/>
</dbReference>
<sequence>MPKDDRPDIPKTLPADPPTTAMGTESSGKPVFFDPARKRWPRLRAGVTLLGLTLSLLLGALVLSILASPVLPALHLPGISFLPQGAHALPAIPVLSPERPLTRRERVLRSEQIKLARVREANLQQWLEQPHKPGLMPNRQTLAIGFFVNWDDASMSSLRQNLDHLDMVIAEWLHLAAADGSLRENDPMRTAQVAAYIRTHRPEASIVPLVNNWNGHQWEGAKLARMLSNPAARARTVTELTAYVERHRFDGISIDFENVPPKAQPDFQRFMAELYAAMHPKKLLVSVNVPANDATFDYRSLARNADHLILMAYDEHWNDSAPGPISSLPWFASVLRQRQRDIPLDKMIVAIGNYAYDWQKGRPAEERTFEEAILVAKESEGRIRLDPVSLNPTFEYADDNDRIHQVWMLDAVTAFNQMVVIRSVQPRGVALWRLGSEDPALWRVFGKPGALDAAHATQLGDIRFPYGVDYEGKGEILEITAQPQAGSRTIVFDSKRGLISAEQFTVYPSPYVITRHGGAERKVALTFDDGPDPLYTPQILDALRQAGVPGTFFIIGVNGQMHPDLLRREVDEGHEIGNHTFTHPNISAISATQFQLELSATKHLLASTVGRHSLLFRPPYAVDAEPETIEQVRPIELAAALGYLVVGMQIDPDDWKRPGVDEIVRRTVEEAERGEGNMILLHDSGGDRSQTIQAIPRIVEELQQRGFRFVSVSELLGRSRDEVMPLVPPDSAWRTWLDGAAFGVLNWSAATLHWLFLLGIVLGIARLLFVGMLALYQRWQQRRQAFDPAYSPTVAVVIPAYNEEKVIVQTISSLLACDHSRQFEIIVVDDGSTDATYQVARTAFAEDPRVRVLTKANGGKPAALTLGMAQTEAEIIVALDADTVFTRDTIAKLVRHFVDPAVGAVAGNTKVGNRINLLTRWQALEYITSQNLDRRAFDALNCITVVPGAVGAWRRELVERVGGFTDVTLAEDADLTLAIRKLGYVIAYEDEALALTEAPDTVRGFIRQRYRWMYGTMQAAWKHRDVLFRRRYGALGFVALPNVIIFQVLFPLISPIMDLQLIGSLAVAAFNHVQHPDEYSPDALWQVLFYYALFVTVDYLAAVLAFSMERKESWWLLVWLFWQRFFYRQLMYYVAIKSTMTSLRGVLVGWGKIDRKATVQAAR</sequence>
<comment type="caution">
    <text evidence="8">The sequence shown here is derived from an EMBL/GenBank/DDBJ whole genome shotgun (WGS) entry which is preliminary data.</text>
</comment>
<gene>
    <name evidence="8" type="ORF">ACCUM_0525</name>
</gene>